<name>A0A0W0FD54_MONRR</name>
<proteinExistence type="predicted"/>
<feature type="transmembrane region" description="Helical" evidence="1">
    <location>
        <begin position="195"/>
        <end position="216"/>
    </location>
</feature>
<comment type="caution">
    <text evidence="3">The sequence shown here is derived from an EMBL/GenBank/DDBJ whole genome shotgun (WGS) entry which is preliminary data.</text>
</comment>
<accession>A0A0W0FD54</accession>
<gene>
    <name evidence="3" type="ORF">WG66_13320</name>
</gene>
<keyword evidence="2" id="KW-0732">Signal</keyword>
<dbReference type="EMBL" id="LATX01002121">
    <property type="protein sequence ID" value="KTB34114.1"/>
    <property type="molecule type" value="Genomic_DNA"/>
</dbReference>
<dbReference type="eggNOG" id="ENOG502SUWA">
    <property type="taxonomic scope" value="Eukaryota"/>
</dbReference>
<evidence type="ECO:0000256" key="2">
    <source>
        <dbReference type="SAM" id="SignalP"/>
    </source>
</evidence>
<feature type="chain" id="PRO_5006901672" evidence="2">
    <location>
        <begin position="24"/>
        <end position="334"/>
    </location>
</feature>
<protein>
    <submittedName>
        <fullName evidence="3">Uncharacterized protein</fullName>
    </submittedName>
</protein>
<dbReference type="AlphaFoldDB" id="A0A0W0FD54"/>
<feature type="signal peptide" evidence="2">
    <location>
        <begin position="1"/>
        <end position="23"/>
    </location>
</feature>
<keyword evidence="1" id="KW-0812">Transmembrane</keyword>
<sequence>MNLESFHLILFSVLFFFTSFSKAYKNITLDDVDSLIHYSVGWSVPPTSNIGGSHHLTGYRENASLVFDFTGVAVYIISPLWPYKVGGFVSIDATPPIGIDMRDYTRPDPGMVHGEETVNTSVIWGMTELANTAHSLRVWTDTARWDYLALDGIIYTVLLGDNHVGSADSNSTILSIPNTQAPASCPPLIEQYTPLIGSLFGIIGLLLLCFLPWIIWRRVKRARWVQTQGDPENLEQYSISPFFVGQPSPPSCHDSLRRPRSWNTVADVSGSKDMPQGFGIPLNYGFKKLACLPQPPAPSYRSQEREMVDVMFDSRPEILAKASLYRVKTWSGAT</sequence>
<organism evidence="3 4">
    <name type="scientific">Moniliophthora roreri</name>
    <name type="common">Frosty pod rot fungus</name>
    <name type="synonym">Monilia roreri</name>
    <dbReference type="NCBI Taxonomy" id="221103"/>
    <lineage>
        <taxon>Eukaryota</taxon>
        <taxon>Fungi</taxon>
        <taxon>Dikarya</taxon>
        <taxon>Basidiomycota</taxon>
        <taxon>Agaricomycotina</taxon>
        <taxon>Agaricomycetes</taxon>
        <taxon>Agaricomycetidae</taxon>
        <taxon>Agaricales</taxon>
        <taxon>Marasmiineae</taxon>
        <taxon>Marasmiaceae</taxon>
        <taxon>Moniliophthora</taxon>
    </lineage>
</organism>
<keyword evidence="1" id="KW-0472">Membrane</keyword>
<evidence type="ECO:0000313" key="4">
    <source>
        <dbReference type="Proteomes" id="UP000054988"/>
    </source>
</evidence>
<reference evidence="3 4" key="1">
    <citation type="submission" date="2015-12" db="EMBL/GenBank/DDBJ databases">
        <title>Draft genome sequence of Moniliophthora roreri, the causal agent of frosty pod rot of cacao.</title>
        <authorList>
            <person name="Aime M.C."/>
            <person name="Diaz-Valderrama J.R."/>
            <person name="Kijpornyongpan T."/>
            <person name="Phillips-Mora W."/>
        </authorList>
    </citation>
    <scope>NUCLEOTIDE SEQUENCE [LARGE SCALE GENOMIC DNA]</scope>
    <source>
        <strain evidence="3 4">MCA 2952</strain>
    </source>
</reference>
<evidence type="ECO:0000313" key="3">
    <source>
        <dbReference type="EMBL" id="KTB34114.1"/>
    </source>
</evidence>
<keyword evidence="1" id="KW-1133">Transmembrane helix</keyword>
<evidence type="ECO:0000256" key="1">
    <source>
        <dbReference type="SAM" id="Phobius"/>
    </source>
</evidence>
<dbReference type="Proteomes" id="UP000054988">
    <property type="component" value="Unassembled WGS sequence"/>
</dbReference>